<dbReference type="Pfam" id="PF08338">
    <property type="entry name" value="DUF1731"/>
    <property type="match status" value="1"/>
</dbReference>
<dbReference type="OrthoDB" id="9801773at2"/>
<evidence type="ECO:0000313" key="5">
    <source>
        <dbReference type="Proteomes" id="UP000215459"/>
    </source>
</evidence>
<gene>
    <name evidence="4" type="ORF">CHM34_12980</name>
</gene>
<proteinExistence type="inferred from homology"/>
<dbReference type="InterPro" id="IPR036291">
    <property type="entry name" value="NAD(P)-bd_dom_sf"/>
</dbReference>
<dbReference type="AlphaFoldDB" id="A0A235B6P7"/>
<dbReference type="Pfam" id="PF01370">
    <property type="entry name" value="Epimerase"/>
    <property type="match status" value="1"/>
</dbReference>
<evidence type="ECO:0000259" key="2">
    <source>
        <dbReference type="Pfam" id="PF01370"/>
    </source>
</evidence>
<dbReference type="PANTHER" id="PTHR11092:SF0">
    <property type="entry name" value="EPIMERASE FAMILY PROTEIN SDR39U1"/>
    <property type="match status" value="1"/>
</dbReference>
<dbReference type="Gene3D" id="3.40.50.720">
    <property type="entry name" value="NAD(P)-binding Rossmann-like Domain"/>
    <property type="match status" value="1"/>
</dbReference>
<dbReference type="InterPro" id="IPR001509">
    <property type="entry name" value="Epimerase_deHydtase"/>
</dbReference>
<dbReference type="EMBL" id="NOWF01000007">
    <property type="protein sequence ID" value="OYD07285.1"/>
    <property type="molecule type" value="Genomic_DNA"/>
</dbReference>
<dbReference type="InterPro" id="IPR013549">
    <property type="entry name" value="DUF1731"/>
</dbReference>
<reference evidence="4 5" key="1">
    <citation type="submission" date="2017-07" db="EMBL/GenBank/DDBJ databases">
        <title>The genome sequence of Paludifilum halophilum highlights mechanisms for microbial adaptation to high salt environemnts.</title>
        <authorList>
            <person name="Belbahri L."/>
        </authorList>
    </citation>
    <scope>NUCLEOTIDE SEQUENCE [LARGE SCALE GENOMIC DNA]</scope>
    <source>
        <strain evidence="4 5">DSM 102817</strain>
    </source>
</reference>
<comment type="similarity">
    <text evidence="1">Belongs to the NAD(P)-dependent epimerase/dehydratase family. SDR39U1 subfamily.</text>
</comment>
<dbReference type="NCBIfam" id="TIGR01777">
    <property type="entry name" value="yfcH"/>
    <property type="match status" value="1"/>
</dbReference>
<dbReference type="InterPro" id="IPR010099">
    <property type="entry name" value="SDR39U1"/>
</dbReference>
<evidence type="ECO:0000259" key="3">
    <source>
        <dbReference type="Pfam" id="PF08338"/>
    </source>
</evidence>
<evidence type="ECO:0000313" key="4">
    <source>
        <dbReference type="EMBL" id="OYD07285.1"/>
    </source>
</evidence>
<dbReference type="RefSeq" id="WP_094265029.1">
    <property type="nucleotide sequence ID" value="NZ_NOWF01000007.1"/>
</dbReference>
<dbReference type="SUPFAM" id="SSF51735">
    <property type="entry name" value="NAD(P)-binding Rossmann-fold domains"/>
    <property type="match status" value="1"/>
</dbReference>
<accession>A0A235B6P7</accession>
<name>A0A235B6P7_9BACL</name>
<feature type="domain" description="DUF1731" evidence="3">
    <location>
        <begin position="252"/>
        <end position="297"/>
    </location>
</feature>
<dbReference type="PANTHER" id="PTHR11092">
    <property type="entry name" value="SUGAR NUCLEOTIDE EPIMERASE RELATED"/>
    <property type="match status" value="1"/>
</dbReference>
<feature type="domain" description="NAD-dependent epimerase/dehydratase" evidence="2">
    <location>
        <begin position="3"/>
        <end position="218"/>
    </location>
</feature>
<comment type="caution">
    <text evidence="4">The sequence shown here is derived from an EMBL/GenBank/DDBJ whole genome shotgun (WGS) entry which is preliminary data.</text>
</comment>
<dbReference type="Proteomes" id="UP000215459">
    <property type="component" value="Unassembled WGS sequence"/>
</dbReference>
<sequence length="306" mass="33620">MRIAVTGGSGLIGTAIRSELEKQGHQVTNLTRKGSDRGEEEKVLLWEPERGEIDAGGLEGMDAVIHLAGENISARRWTSKQKERIRESRIRGTTLLCETLARLRQKPKVLLSASAFGYYGNRDSSETLDESAAPGEGFLARVTEEWERSTRAAEEAGIRTVHMRFGMVLSREGGALAKMLPMFKLGGGGRIGDGNQMMSWISLEEIPRIVSFLLQREELSGPVNIVTPHPVSNAVFTRTLGQVLRRPAVIPLPAFAARLFLGEMAEELLLSGSRTLPCRLMEAGYTFSYPELPSALRGILGETEEK</sequence>
<evidence type="ECO:0000256" key="1">
    <source>
        <dbReference type="ARBA" id="ARBA00009353"/>
    </source>
</evidence>
<protein>
    <submittedName>
        <fullName evidence="4">TIGR01777 family protein</fullName>
    </submittedName>
</protein>
<keyword evidence="5" id="KW-1185">Reference proteome</keyword>
<organism evidence="4 5">
    <name type="scientific">Paludifilum halophilum</name>
    <dbReference type="NCBI Taxonomy" id="1642702"/>
    <lineage>
        <taxon>Bacteria</taxon>
        <taxon>Bacillati</taxon>
        <taxon>Bacillota</taxon>
        <taxon>Bacilli</taxon>
        <taxon>Bacillales</taxon>
        <taxon>Thermoactinomycetaceae</taxon>
        <taxon>Paludifilum</taxon>
    </lineage>
</organism>